<dbReference type="InterPro" id="IPR011009">
    <property type="entry name" value="Kinase-like_dom_sf"/>
</dbReference>
<dbReference type="Pfam" id="PF07714">
    <property type="entry name" value="PK_Tyr_Ser-Thr"/>
    <property type="match status" value="1"/>
</dbReference>
<dbReference type="InterPro" id="IPR052451">
    <property type="entry name" value="Ser/Thr_kinase-like"/>
</dbReference>
<dbReference type="SUPFAM" id="SSF56112">
    <property type="entry name" value="Protein kinase-like (PK-like)"/>
    <property type="match status" value="1"/>
</dbReference>
<gene>
    <name evidence="2" type="ORF">NYM_LOCUS28709</name>
</gene>
<proteinExistence type="predicted"/>
<sequence>MAGKVSIKADVYSYGILLLEVFTGGKPTDEQFDGDFSLRQWVAEAFPVAISDVIDSHLLNESNTTPTERSAARNDLLVMTMEIGLSCSRVSPNERMDMNEVVVGLTRIRQKTRMIEG</sequence>
<reference evidence="2" key="1">
    <citation type="submission" date="2019-09" db="EMBL/GenBank/DDBJ databases">
        <authorList>
            <person name="Zhang L."/>
        </authorList>
    </citation>
    <scope>NUCLEOTIDE SEQUENCE</scope>
</reference>
<protein>
    <recommendedName>
        <fullName evidence="1">Serine-threonine/tyrosine-protein kinase catalytic domain-containing protein</fullName>
    </recommendedName>
</protein>
<dbReference type="EMBL" id="LR721790">
    <property type="protein sequence ID" value="VVW83263.1"/>
    <property type="molecule type" value="Genomic_DNA"/>
</dbReference>
<dbReference type="PANTHER" id="PTHR48008:SF14">
    <property type="entry name" value="PROTEIN KINASE DOMAIN-CONTAINING PROTEIN"/>
    <property type="match status" value="1"/>
</dbReference>
<dbReference type="InterPro" id="IPR001245">
    <property type="entry name" value="Ser-Thr/Tyr_kinase_cat_dom"/>
</dbReference>
<evidence type="ECO:0000259" key="1">
    <source>
        <dbReference type="Pfam" id="PF07714"/>
    </source>
</evidence>
<dbReference type="PANTHER" id="PTHR48008">
    <property type="entry name" value="LEUCINE-RICH REPEAT RECEPTOR-LIKE PROTEIN KINASE IMK3-RELATED"/>
    <property type="match status" value="1"/>
</dbReference>
<dbReference type="Gene3D" id="1.10.510.10">
    <property type="entry name" value="Transferase(Phosphotransferase) domain 1"/>
    <property type="match status" value="1"/>
</dbReference>
<dbReference type="GO" id="GO:0004672">
    <property type="term" value="F:protein kinase activity"/>
    <property type="evidence" value="ECO:0007669"/>
    <property type="project" value="InterPro"/>
</dbReference>
<evidence type="ECO:0000313" key="2">
    <source>
        <dbReference type="EMBL" id="VVW83263.1"/>
    </source>
</evidence>
<name>A0A5K1H5L7_9MAGN</name>
<feature type="domain" description="Serine-threonine/tyrosine-protein kinase catalytic" evidence="1">
    <location>
        <begin position="3"/>
        <end position="102"/>
    </location>
</feature>
<organism evidence="2">
    <name type="scientific">Nymphaea colorata</name>
    <name type="common">pocket water lily</name>
    <dbReference type="NCBI Taxonomy" id="210225"/>
    <lineage>
        <taxon>Eukaryota</taxon>
        <taxon>Viridiplantae</taxon>
        <taxon>Streptophyta</taxon>
        <taxon>Embryophyta</taxon>
        <taxon>Tracheophyta</taxon>
        <taxon>Spermatophyta</taxon>
        <taxon>Magnoliopsida</taxon>
        <taxon>Nymphaeales</taxon>
        <taxon>Nymphaeaceae</taxon>
        <taxon>Nymphaea</taxon>
    </lineage>
</organism>
<accession>A0A5K1H5L7</accession>
<dbReference type="AlphaFoldDB" id="A0A5K1H5L7"/>